<keyword evidence="3" id="KW-1185">Reference proteome</keyword>
<feature type="transmembrane region" description="Helical" evidence="1">
    <location>
        <begin position="31"/>
        <end position="49"/>
    </location>
</feature>
<dbReference type="EMBL" id="BAABCB010000018">
    <property type="protein sequence ID" value="GAA4243448.1"/>
    <property type="molecule type" value="Genomic_DNA"/>
</dbReference>
<evidence type="ECO:0000313" key="2">
    <source>
        <dbReference type="EMBL" id="GAA4243448.1"/>
    </source>
</evidence>
<keyword evidence="1" id="KW-0472">Membrane</keyword>
<keyword evidence="1" id="KW-0812">Transmembrane</keyword>
<organism evidence="2 3">
    <name type="scientific">Winogradskyella damuponensis</name>
    <dbReference type="NCBI Taxonomy" id="943939"/>
    <lineage>
        <taxon>Bacteria</taxon>
        <taxon>Pseudomonadati</taxon>
        <taxon>Bacteroidota</taxon>
        <taxon>Flavobacteriia</taxon>
        <taxon>Flavobacteriales</taxon>
        <taxon>Flavobacteriaceae</taxon>
        <taxon>Winogradskyella</taxon>
    </lineage>
</organism>
<comment type="caution">
    <text evidence="2">The sequence shown here is derived from an EMBL/GenBank/DDBJ whole genome shotgun (WGS) entry which is preliminary data.</text>
</comment>
<sequence>MNFMSSSDTFLVASNSLVACLKLKAFKMSSFAMFGVFIIIYYYLIYYFIIDTIKSIVTKVYIVLVSHNNGQKG</sequence>
<dbReference type="Proteomes" id="UP001501682">
    <property type="component" value="Unassembled WGS sequence"/>
</dbReference>
<evidence type="ECO:0000313" key="3">
    <source>
        <dbReference type="Proteomes" id="UP001501682"/>
    </source>
</evidence>
<protein>
    <submittedName>
        <fullName evidence="2">Uncharacterized protein</fullName>
    </submittedName>
</protein>
<evidence type="ECO:0000256" key="1">
    <source>
        <dbReference type="SAM" id="Phobius"/>
    </source>
</evidence>
<keyword evidence="1" id="KW-1133">Transmembrane helix</keyword>
<accession>A0ABP8CU66</accession>
<reference evidence="3" key="1">
    <citation type="journal article" date="2019" name="Int. J. Syst. Evol. Microbiol.">
        <title>The Global Catalogue of Microorganisms (GCM) 10K type strain sequencing project: providing services to taxonomists for standard genome sequencing and annotation.</title>
        <authorList>
            <consortium name="The Broad Institute Genomics Platform"/>
            <consortium name="The Broad Institute Genome Sequencing Center for Infectious Disease"/>
            <person name="Wu L."/>
            <person name="Ma J."/>
        </authorList>
    </citation>
    <scope>NUCLEOTIDE SEQUENCE [LARGE SCALE GENOMIC DNA]</scope>
    <source>
        <strain evidence="3">JCM 17633</strain>
    </source>
</reference>
<proteinExistence type="predicted"/>
<gene>
    <name evidence="2" type="ORF">GCM10022292_18060</name>
</gene>
<name>A0ABP8CU66_9FLAO</name>